<feature type="compositionally biased region" description="Low complexity" evidence="1">
    <location>
        <begin position="186"/>
        <end position="196"/>
    </location>
</feature>
<reference evidence="2" key="2">
    <citation type="submission" date="2015-06" db="UniProtKB">
        <authorList>
            <consortium name="EnsemblProtists"/>
        </authorList>
    </citation>
    <scope>IDENTIFICATION</scope>
    <source>
        <strain evidence="2">Pr102</strain>
    </source>
</reference>
<dbReference type="HOGENOM" id="CLU_101990_0_0_1"/>
<feature type="region of interest" description="Disordered" evidence="1">
    <location>
        <begin position="128"/>
        <end position="233"/>
    </location>
</feature>
<evidence type="ECO:0000256" key="1">
    <source>
        <dbReference type="SAM" id="MobiDB-lite"/>
    </source>
</evidence>
<dbReference type="eggNOG" id="ENOG502SVKY">
    <property type="taxonomic scope" value="Eukaryota"/>
</dbReference>
<dbReference type="InParanoid" id="H3H8Z9"/>
<dbReference type="VEuPathDB" id="FungiDB:KRP22_10396"/>
<reference evidence="3" key="1">
    <citation type="journal article" date="2006" name="Science">
        <title>Phytophthora genome sequences uncover evolutionary origins and mechanisms of pathogenesis.</title>
        <authorList>
            <person name="Tyler B.M."/>
            <person name="Tripathy S."/>
            <person name="Zhang X."/>
            <person name="Dehal P."/>
            <person name="Jiang R.H."/>
            <person name="Aerts A."/>
            <person name="Arredondo F.D."/>
            <person name="Baxter L."/>
            <person name="Bensasson D."/>
            <person name="Beynon J.L."/>
            <person name="Chapman J."/>
            <person name="Damasceno C.M."/>
            <person name="Dorrance A.E."/>
            <person name="Dou D."/>
            <person name="Dickerman A.W."/>
            <person name="Dubchak I.L."/>
            <person name="Garbelotto M."/>
            <person name="Gijzen M."/>
            <person name="Gordon S.G."/>
            <person name="Govers F."/>
            <person name="Grunwald N.J."/>
            <person name="Huang W."/>
            <person name="Ivors K.L."/>
            <person name="Jones R.W."/>
            <person name="Kamoun S."/>
            <person name="Krampis K."/>
            <person name="Lamour K.H."/>
            <person name="Lee M.K."/>
            <person name="McDonald W.H."/>
            <person name="Medina M."/>
            <person name="Meijer H.J."/>
            <person name="Nordberg E.K."/>
            <person name="Maclean D.J."/>
            <person name="Ospina-Giraldo M.D."/>
            <person name="Morris P.F."/>
            <person name="Phuntumart V."/>
            <person name="Putnam N.H."/>
            <person name="Rash S."/>
            <person name="Rose J.K."/>
            <person name="Sakihama Y."/>
            <person name="Salamov A.A."/>
            <person name="Savidor A."/>
            <person name="Scheuring C.F."/>
            <person name="Smith B.M."/>
            <person name="Sobral B.W."/>
            <person name="Terry A."/>
            <person name="Torto-Alalibo T.A."/>
            <person name="Win J."/>
            <person name="Xu Z."/>
            <person name="Zhang H."/>
            <person name="Grigoriev I.V."/>
            <person name="Rokhsar D.S."/>
            <person name="Boore J.L."/>
        </authorList>
    </citation>
    <scope>NUCLEOTIDE SEQUENCE [LARGE SCALE GENOMIC DNA]</scope>
    <source>
        <strain evidence="3">Pr102</strain>
    </source>
</reference>
<proteinExistence type="predicted"/>
<feature type="compositionally biased region" description="Polar residues" evidence="1">
    <location>
        <begin position="134"/>
        <end position="164"/>
    </location>
</feature>
<evidence type="ECO:0000313" key="3">
    <source>
        <dbReference type="Proteomes" id="UP000005238"/>
    </source>
</evidence>
<protein>
    <submittedName>
        <fullName evidence="2">Uncharacterized protein</fullName>
    </submittedName>
</protein>
<name>H3H8Z9_PHYRM</name>
<dbReference type="EnsemblProtists" id="Phyra87306">
    <property type="protein sequence ID" value="Phyra87306"/>
    <property type="gene ID" value="Phyra87306"/>
</dbReference>
<sequence length="233" mass="25521">MCWLGAKEFDRFWRAELLNHEDEQVFSQVVEKITGIDPARRNKCVFTLTLWKSRDEALNVINFRAGFSYRFAKVHSLKLSYGNPVGSLQIRGRLCAVPLPPPGFQVGDYNPQLAPQVHPAVLSARRASAAVRTPTETCEATTANASRDLSPQRSDTTAEITTPKASGKAAAPTKTPPKRKARQIDGKNNNNNKDNGNGNGNEQTLEAPTKKTRSASAKELFETLTTTRGANGL</sequence>
<feature type="compositionally biased region" description="Polar residues" evidence="1">
    <location>
        <begin position="223"/>
        <end position="233"/>
    </location>
</feature>
<dbReference type="AlphaFoldDB" id="H3H8Z9"/>
<accession>H3H8Z9</accession>
<organism evidence="2 3">
    <name type="scientific">Phytophthora ramorum</name>
    <name type="common">Sudden oak death agent</name>
    <dbReference type="NCBI Taxonomy" id="164328"/>
    <lineage>
        <taxon>Eukaryota</taxon>
        <taxon>Sar</taxon>
        <taxon>Stramenopiles</taxon>
        <taxon>Oomycota</taxon>
        <taxon>Peronosporomycetes</taxon>
        <taxon>Peronosporales</taxon>
        <taxon>Peronosporaceae</taxon>
        <taxon>Phytophthora</taxon>
    </lineage>
</organism>
<evidence type="ECO:0000313" key="2">
    <source>
        <dbReference type="EnsemblProtists" id="Phyra87306"/>
    </source>
</evidence>
<dbReference type="Proteomes" id="UP000005238">
    <property type="component" value="Unassembled WGS sequence"/>
</dbReference>
<keyword evidence="3" id="KW-1185">Reference proteome</keyword>
<dbReference type="EMBL" id="DS567685">
    <property type="status" value="NOT_ANNOTATED_CDS"/>
    <property type="molecule type" value="Genomic_DNA"/>
</dbReference>